<gene>
    <name evidence="1" type="ORF">G9U52_38155</name>
</gene>
<evidence type="ECO:0000313" key="1">
    <source>
        <dbReference type="EMBL" id="NHN35514.1"/>
    </source>
</evidence>
<keyword evidence="2" id="KW-1185">Reference proteome</keyword>
<dbReference type="EMBL" id="JAAOIW010000041">
    <property type="protein sequence ID" value="NHN35514.1"/>
    <property type="molecule type" value="Genomic_DNA"/>
</dbReference>
<reference evidence="1" key="1">
    <citation type="submission" date="2020-03" db="EMBL/GenBank/DDBJ databases">
        <title>Draft sequencing of Paenibacilllus sp. S3N08.</title>
        <authorList>
            <person name="Kim D.-U."/>
        </authorList>
    </citation>
    <scope>NUCLEOTIDE SEQUENCE</scope>
    <source>
        <strain evidence="1">S3N08</strain>
    </source>
</reference>
<organism evidence="1 2">
    <name type="scientific">Paenibacillus agricola</name>
    <dbReference type="NCBI Taxonomy" id="2716264"/>
    <lineage>
        <taxon>Bacteria</taxon>
        <taxon>Bacillati</taxon>
        <taxon>Bacillota</taxon>
        <taxon>Bacilli</taxon>
        <taxon>Bacillales</taxon>
        <taxon>Paenibacillaceae</taxon>
        <taxon>Paenibacillus</taxon>
    </lineage>
</organism>
<dbReference type="Proteomes" id="UP001165962">
    <property type="component" value="Unassembled WGS sequence"/>
</dbReference>
<accession>A0ABX0JLD0</accession>
<comment type="caution">
    <text evidence="1">The sequence shown here is derived from an EMBL/GenBank/DDBJ whole genome shotgun (WGS) entry which is preliminary data.</text>
</comment>
<sequence>MQIRSEDSPTESQLCELNDNQIDLLWQEFGDVPINDLDEIEGRFLNWVAGTNRFVIWKWFDQNHSKGVAYLTGK</sequence>
<evidence type="ECO:0000313" key="2">
    <source>
        <dbReference type="Proteomes" id="UP001165962"/>
    </source>
</evidence>
<protein>
    <submittedName>
        <fullName evidence="1">Uncharacterized protein</fullName>
    </submittedName>
</protein>
<proteinExistence type="predicted"/>
<name>A0ABX0JLD0_9BACL</name>
<dbReference type="RefSeq" id="WP_166158485.1">
    <property type="nucleotide sequence ID" value="NZ_JAAOIW010000041.1"/>
</dbReference>